<keyword evidence="8" id="KW-1185">Reference proteome</keyword>
<evidence type="ECO:0000256" key="1">
    <source>
        <dbReference type="ARBA" id="ARBA00022598"/>
    </source>
</evidence>
<evidence type="ECO:0000256" key="2">
    <source>
        <dbReference type="ARBA" id="ARBA00022741"/>
    </source>
</evidence>
<dbReference type="InterPro" id="IPR011761">
    <property type="entry name" value="ATP-grasp"/>
</dbReference>
<feature type="compositionally biased region" description="Low complexity" evidence="5">
    <location>
        <begin position="78"/>
        <end position="88"/>
    </location>
</feature>
<dbReference type="SMART" id="SM01209">
    <property type="entry name" value="GARS_A"/>
    <property type="match status" value="1"/>
</dbReference>
<dbReference type="PANTHER" id="PTHR43585">
    <property type="entry name" value="FUMIPYRROLE BIOSYNTHESIS PROTEIN C"/>
    <property type="match status" value="1"/>
</dbReference>
<sequence>MTWLAFIESNTTGTGRDFCATARARGLRPVLLTRDPSRYPYVAEDAVDVRVVDTGDLSAVVEACGALAEEGGAGGTRASGPDRAAVPGGSAGSGAPGGSPRDAALAGVASSSEYFVATAARVAAKLGLPAADGDAVARCRDKGAQRAALAEHGVPVPVFTVAESVDGAVRAAEVTGFPVVLKPVSGSGSVGVRLCRDAGETRAWAGRLLDRGTDERGNPVPGRILVEQAVRGPEFSVETLDDRVVAVVAKHVGPEPYFVETGHDVPAPVPEETAAALANTALRALAALGLGWGAAHTELRLSVRGPVVIEVNPRLAGGMIPVAVRAATGVDLVDAVIARASGRPPARPATGAGHAAVRFLRTPGEGRIEAITGLPSARNAEGVVAAAVTTAVGRDVRVTHSFLDRLASVVATGRDTEEAGRRARDATGLIEVELDGGAKSAEAAEATATAEATKATTSARATGATKSAQASQATAPTDTAHAATAMQPAQNVVRLAQNAVRPAQNVVPPAQAPRAVAAVEGDR</sequence>
<organism evidence="7 8">
    <name type="scientific">Streptomyces lasiicapitis</name>
    <dbReference type="NCBI Taxonomy" id="1923961"/>
    <lineage>
        <taxon>Bacteria</taxon>
        <taxon>Bacillati</taxon>
        <taxon>Actinomycetota</taxon>
        <taxon>Actinomycetes</taxon>
        <taxon>Kitasatosporales</taxon>
        <taxon>Streptomycetaceae</taxon>
        <taxon>Streptomyces</taxon>
    </lineage>
</organism>
<reference evidence="8" key="1">
    <citation type="journal article" date="2019" name="Int. J. Syst. Evol. Microbiol.">
        <title>The Global Catalogue of Microorganisms (GCM) 10K type strain sequencing project: providing services to taxonomists for standard genome sequencing and annotation.</title>
        <authorList>
            <consortium name="The Broad Institute Genomics Platform"/>
            <consortium name="The Broad Institute Genome Sequencing Center for Infectious Disease"/>
            <person name="Wu L."/>
            <person name="Ma J."/>
        </authorList>
    </citation>
    <scope>NUCLEOTIDE SEQUENCE [LARGE SCALE GENOMIC DNA]</scope>
    <source>
        <strain evidence="8">CGMCC 4.7349</strain>
    </source>
</reference>
<dbReference type="EMBL" id="BMNG01000013">
    <property type="protein sequence ID" value="GGO51954.1"/>
    <property type="molecule type" value="Genomic_DNA"/>
</dbReference>
<keyword evidence="3 4" id="KW-0067">ATP-binding</keyword>
<dbReference type="GO" id="GO:0016829">
    <property type="term" value="F:lyase activity"/>
    <property type="evidence" value="ECO:0007669"/>
    <property type="project" value="UniProtKB-KW"/>
</dbReference>
<dbReference type="PANTHER" id="PTHR43585:SF2">
    <property type="entry name" value="ATP-GRASP ENZYME FSQD"/>
    <property type="match status" value="1"/>
</dbReference>
<evidence type="ECO:0000313" key="8">
    <source>
        <dbReference type="Proteomes" id="UP000656881"/>
    </source>
</evidence>
<dbReference type="InterPro" id="IPR052032">
    <property type="entry name" value="ATP-dep_AA_Ligase"/>
</dbReference>
<name>A0ABQ2MH04_9ACTN</name>
<dbReference type="PROSITE" id="PS50975">
    <property type="entry name" value="ATP_GRASP"/>
    <property type="match status" value="1"/>
</dbReference>
<feature type="region of interest" description="Disordered" evidence="5">
    <location>
        <begin position="71"/>
        <end position="103"/>
    </location>
</feature>
<feature type="region of interest" description="Disordered" evidence="5">
    <location>
        <begin position="501"/>
        <end position="523"/>
    </location>
</feature>
<dbReference type="Pfam" id="PF13535">
    <property type="entry name" value="ATP-grasp_4"/>
    <property type="match status" value="1"/>
</dbReference>
<feature type="compositionally biased region" description="Low complexity" evidence="5">
    <location>
        <begin position="442"/>
        <end position="485"/>
    </location>
</feature>
<evidence type="ECO:0000256" key="4">
    <source>
        <dbReference type="PROSITE-ProRule" id="PRU00409"/>
    </source>
</evidence>
<keyword evidence="2 4" id="KW-0547">Nucleotide-binding</keyword>
<dbReference type="PROSITE" id="PS00867">
    <property type="entry name" value="CPSASE_2"/>
    <property type="match status" value="1"/>
</dbReference>
<dbReference type="Proteomes" id="UP000656881">
    <property type="component" value="Unassembled WGS sequence"/>
</dbReference>
<gene>
    <name evidence="7" type="ORF">GCM10012286_55840</name>
</gene>
<dbReference type="RefSeq" id="WP_189176059.1">
    <property type="nucleotide sequence ID" value="NZ_BMNG01000013.1"/>
</dbReference>
<dbReference type="InterPro" id="IPR005479">
    <property type="entry name" value="CPAse_ATP-bd"/>
</dbReference>
<keyword evidence="1" id="KW-0436">Ligase</keyword>
<evidence type="ECO:0000313" key="7">
    <source>
        <dbReference type="EMBL" id="GGO51954.1"/>
    </source>
</evidence>
<keyword evidence="7" id="KW-0456">Lyase</keyword>
<dbReference type="InterPro" id="IPR040570">
    <property type="entry name" value="LAL_C2"/>
</dbReference>
<protein>
    <submittedName>
        <fullName evidence="7">Argininosuccinate lyase</fullName>
    </submittedName>
</protein>
<dbReference type="Pfam" id="PF18603">
    <property type="entry name" value="LAL_C2"/>
    <property type="match status" value="1"/>
</dbReference>
<evidence type="ECO:0000256" key="5">
    <source>
        <dbReference type="SAM" id="MobiDB-lite"/>
    </source>
</evidence>
<evidence type="ECO:0000256" key="3">
    <source>
        <dbReference type="ARBA" id="ARBA00022840"/>
    </source>
</evidence>
<feature type="region of interest" description="Disordered" evidence="5">
    <location>
        <begin position="442"/>
        <end position="486"/>
    </location>
</feature>
<dbReference type="SUPFAM" id="SSF56059">
    <property type="entry name" value="Glutathione synthetase ATP-binding domain-like"/>
    <property type="match status" value="1"/>
</dbReference>
<accession>A0ABQ2MH04</accession>
<dbReference type="Gene3D" id="3.30.470.20">
    <property type="entry name" value="ATP-grasp fold, B domain"/>
    <property type="match status" value="1"/>
</dbReference>
<evidence type="ECO:0000259" key="6">
    <source>
        <dbReference type="PROSITE" id="PS50975"/>
    </source>
</evidence>
<proteinExistence type="predicted"/>
<comment type="caution">
    <text evidence="7">The sequence shown here is derived from an EMBL/GenBank/DDBJ whole genome shotgun (WGS) entry which is preliminary data.</text>
</comment>
<feature type="domain" description="ATP-grasp" evidence="6">
    <location>
        <begin position="146"/>
        <end position="341"/>
    </location>
</feature>